<comment type="caution">
    <text evidence="1">The sequence shown here is derived from an EMBL/GenBank/DDBJ whole genome shotgun (WGS) entry which is preliminary data.</text>
</comment>
<dbReference type="OrthoDB" id="2445244at2759"/>
<dbReference type="EMBL" id="CAJVPY010064479">
    <property type="protein sequence ID" value="CAG8824206.1"/>
    <property type="molecule type" value="Genomic_DNA"/>
</dbReference>
<dbReference type="AlphaFoldDB" id="A0A9N9PB95"/>
<feature type="non-terminal residue" evidence="1">
    <location>
        <position position="146"/>
    </location>
</feature>
<organism evidence="1 2">
    <name type="scientific">Dentiscutata erythropus</name>
    <dbReference type="NCBI Taxonomy" id="1348616"/>
    <lineage>
        <taxon>Eukaryota</taxon>
        <taxon>Fungi</taxon>
        <taxon>Fungi incertae sedis</taxon>
        <taxon>Mucoromycota</taxon>
        <taxon>Glomeromycotina</taxon>
        <taxon>Glomeromycetes</taxon>
        <taxon>Diversisporales</taxon>
        <taxon>Gigasporaceae</taxon>
        <taxon>Dentiscutata</taxon>
    </lineage>
</organism>
<gene>
    <name evidence="1" type="ORF">DERYTH_LOCUS27655</name>
</gene>
<keyword evidence="2" id="KW-1185">Reference proteome</keyword>
<proteinExistence type="predicted"/>
<feature type="non-terminal residue" evidence="1">
    <location>
        <position position="1"/>
    </location>
</feature>
<accession>A0A9N9PB95</accession>
<evidence type="ECO:0000313" key="1">
    <source>
        <dbReference type="EMBL" id="CAG8824206.1"/>
    </source>
</evidence>
<protein>
    <submittedName>
        <fullName evidence="1">17292_t:CDS:1</fullName>
    </submittedName>
</protein>
<name>A0A9N9PB95_9GLOM</name>
<evidence type="ECO:0000313" key="2">
    <source>
        <dbReference type="Proteomes" id="UP000789405"/>
    </source>
</evidence>
<reference evidence="1" key="1">
    <citation type="submission" date="2021-06" db="EMBL/GenBank/DDBJ databases">
        <authorList>
            <person name="Kallberg Y."/>
            <person name="Tangrot J."/>
            <person name="Rosling A."/>
        </authorList>
    </citation>
    <scope>NUCLEOTIDE SEQUENCE</scope>
    <source>
        <strain evidence="1">MA453B</strain>
    </source>
</reference>
<sequence length="146" mass="16595">QITRVSKETFWYIEGLIHNDPGFSNKSKILQRPVWQQLAVTLERLGCNGNGASVGRFARQWGLGIGTVIKYTKRVITAINSIGDNYVQWPNSFERQQISNRIEQSSGFKGCVGFLDGTDVVLEYKPSIDGETYYNRKKRYALTVQL</sequence>
<dbReference type="Proteomes" id="UP000789405">
    <property type="component" value="Unassembled WGS sequence"/>
</dbReference>